<dbReference type="GeneID" id="57877877"/>
<dbReference type="EMBL" id="FP565176">
    <property type="protein sequence ID" value="CBA17051.1"/>
    <property type="molecule type" value="Genomic_DNA"/>
</dbReference>
<evidence type="ECO:0000313" key="3">
    <source>
        <dbReference type="Proteomes" id="UP000001890"/>
    </source>
</evidence>
<dbReference type="Pfam" id="PF10009">
    <property type="entry name" value="DUF2252"/>
    <property type="match status" value="1"/>
</dbReference>
<reference evidence="2 3" key="1">
    <citation type="journal article" date="2009" name="BMC Genomics">
        <title>The complete genome sequence of Xanthomonas albilineans provides new insights into the reductive genome evolution of the xylem-limited Xanthomonadaceae.</title>
        <authorList>
            <person name="Pieretti I."/>
            <person name="Royer M."/>
            <person name="Barbe V."/>
            <person name="Carrere S."/>
            <person name="Koebnik R."/>
            <person name="Cociancich S."/>
            <person name="Couloux A."/>
            <person name="Darrasse A."/>
            <person name="Gouzy J."/>
            <person name="Jacques M.A."/>
            <person name="Lauber E."/>
            <person name="Manceau C."/>
            <person name="Mangenot S."/>
            <person name="Poussier S."/>
            <person name="Segurens B."/>
            <person name="Szurek B."/>
            <person name="Verdier V."/>
            <person name="Arlat M."/>
            <person name="Rott P."/>
        </authorList>
    </citation>
    <scope>NUCLEOTIDE SEQUENCE [LARGE SCALE GENOMIC DNA]</scope>
    <source>
        <strain evidence="3">GPE PC73 / CFBP 7063</strain>
    </source>
</reference>
<dbReference type="Proteomes" id="UP000001890">
    <property type="component" value="Chromosome"/>
</dbReference>
<organism evidence="2 3">
    <name type="scientific">Xanthomonas albilineans (strain GPE PC73 / CFBP 7063)</name>
    <dbReference type="NCBI Taxonomy" id="380358"/>
    <lineage>
        <taxon>Bacteria</taxon>
        <taxon>Pseudomonadati</taxon>
        <taxon>Pseudomonadota</taxon>
        <taxon>Gammaproteobacteria</taxon>
        <taxon>Lysobacterales</taxon>
        <taxon>Lysobacteraceae</taxon>
        <taxon>Xanthomonas</taxon>
    </lineage>
</organism>
<evidence type="ECO:0008006" key="4">
    <source>
        <dbReference type="Google" id="ProtNLM"/>
    </source>
</evidence>
<dbReference type="PANTHER" id="PTHR39441:SF1">
    <property type="entry name" value="DUF2252 DOMAIN-CONTAINING PROTEIN"/>
    <property type="match status" value="1"/>
</dbReference>
<dbReference type="AlphaFoldDB" id="D2UF90"/>
<evidence type="ECO:0000313" key="2">
    <source>
        <dbReference type="EMBL" id="CBA17051.1"/>
    </source>
</evidence>
<name>D2UF90_XANAP</name>
<dbReference type="PATRIC" id="fig|29447.3.peg.2524"/>
<accession>D2UF90</accession>
<dbReference type="eggNOG" id="COG4320">
    <property type="taxonomic scope" value="Bacteria"/>
</dbReference>
<sequence>MSTHLPLCLFIGMTLATSSCDALAASKRDAWVVQEIYNDNHPYAAQHGELDTKMAKMAGSAYAFYRGTDTIFYHDMKRLPCSPWTSPQTGYTWLSGDAHINNFDAARDSNGVAVFKVSDFDEGHLGQYIWDLRRLAASMVLAGRDNGLSDSDIGDAIDTMVGAYMDKMRQFSRSDAEKTFQLTKDNTSGAVAKIIEKADGKSRDKLLSKYTEVSGGKRTFQTLKDLVAVDNATVAGVAAAMHGYIDSIAVSKRYPSSYYTIKDVHQKLGSGVGSLGRLRLYVLIEGPTTSTDDDVILEWKQEATSAVAIATPPWQMPAFTYGNNEGARVALTAKAQTIAADVLIGYTRVNGTPFYVHEKSPFQEDFDPSVLNSADTLVTAATYVGQALASAHALADRDYNPWVAPYSIDKQIDKAVTSTSGLKWELRRFAFDYAAQVQMDWQSFVAAYKAGTPLY</sequence>
<protein>
    <recommendedName>
        <fullName evidence="4">DUF2252 domain-containing protein</fullName>
    </recommendedName>
</protein>
<dbReference type="OrthoDB" id="1491115at2"/>
<dbReference type="STRING" id="380358.XALC_2572"/>
<feature type="signal peptide" evidence="1">
    <location>
        <begin position="1"/>
        <end position="24"/>
    </location>
</feature>
<keyword evidence="3" id="KW-1185">Reference proteome</keyword>
<keyword evidence="1" id="KW-0732">Signal</keyword>
<gene>
    <name evidence="2" type="ordered locus">XALc_2572</name>
</gene>
<dbReference type="RefSeq" id="WP_012917046.1">
    <property type="nucleotide sequence ID" value="NC_013722.1"/>
</dbReference>
<dbReference type="KEGG" id="xal:XALC_2572"/>
<dbReference type="InterPro" id="IPR018721">
    <property type="entry name" value="DUF2252"/>
</dbReference>
<evidence type="ECO:0000256" key="1">
    <source>
        <dbReference type="SAM" id="SignalP"/>
    </source>
</evidence>
<dbReference type="PANTHER" id="PTHR39441">
    <property type="entry name" value="DUF2252 DOMAIN-CONTAINING PROTEIN"/>
    <property type="match status" value="1"/>
</dbReference>
<feature type="chain" id="PRO_5003037098" description="DUF2252 domain-containing protein" evidence="1">
    <location>
        <begin position="25"/>
        <end position="455"/>
    </location>
</feature>
<proteinExistence type="predicted"/>